<comment type="caution">
    <text evidence="2">The sequence shown here is derived from an EMBL/GenBank/DDBJ whole genome shotgun (WGS) entry which is preliminary data.</text>
</comment>
<organism evidence="2 3">
    <name type="scientific">Phomopsis amygdali</name>
    <name type="common">Fusicoccum amygdali</name>
    <dbReference type="NCBI Taxonomy" id="1214568"/>
    <lineage>
        <taxon>Eukaryota</taxon>
        <taxon>Fungi</taxon>
        <taxon>Dikarya</taxon>
        <taxon>Ascomycota</taxon>
        <taxon>Pezizomycotina</taxon>
        <taxon>Sordariomycetes</taxon>
        <taxon>Sordariomycetidae</taxon>
        <taxon>Diaporthales</taxon>
        <taxon>Diaporthaceae</taxon>
        <taxon>Diaporthe</taxon>
    </lineage>
</organism>
<dbReference type="InterPro" id="IPR010730">
    <property type="entry name" value="HET"/>
</dbReference>
<protein>
    <recommendedName>
        <fullName evidence="1">Heterokaryon incompatibility domain-containing protein</fullName>
    </recommendedName>
</protein>
<accession>A0AAD9W215</accession>
<evidence type="ECO:0000313" key="3">
    <source>
        <dbReference type="Proteomes" id="UP001265746"/>
    </source>
</evidence>
<name>A0AAD9W215_PHOAM</name>
<feature type="domain" description="Heterokaryon incompatibility" evidence="1">
    <location>
        <begin position="85"/>
        <end position="226"/>
    </location>
</feature>
<reference evidence="2" key="1">
    <citation type="submission" date="2023-06" db="EMBL/GenBank/DDBJ databases">
        <authorList>
            <person name="Noh H."/>
        </authorList>
    </citation>
    <scope>NUCLEOTIDE SEQUENCE</scope>
    <source>
        <strain evidence="2">DUCC20226</strain>
    </source>
</reference>
<dbReference type="EMBL" id="JAUJFL010000006">
    <property type="protein sequence ID" value="KAK2601168.1"/>
    <property type="molecule type" value="Genomic_DNA"/>
</dbReference>
<dbReference type="Pfam" id="PF06985">
    <property type="entry name" value="HET"/>
    <property type="match status" value="1"/>
</dbReference>
<evidence type="ECO:0000259" key="1">
    <source>
        <dbReference type="Pfam" id="PF06985"/>
    </source>
</evidence>
<evidence type="ECO:0000313" key="2">
    <source>
        <dbReference type="EMBL" id="KAK2601168.1"/>
    </source>
</evidence>
<dbReference type="Proteomes" id="UP001265746">
    <property type="component" value="Unassembled WGS sequence"/>
</dbReference>
<proteinExistence type="predicted"/>
<gene>
    <name evidence="2" type="ORF">N8I77_010638</name>
</gene>
<keyword evidence="3" id="KW-1185">Reference proteome</keyword>
<sequence>MDTLQELWKPAQLESADLKCCHCGEPVTKDDTLIRTFALQPKEPPHTATANGKQHAAAIQVPWLSETILTFDRHFRCLLSSKTRYVTISHVWHPDVSKLQFEYTQALVLDNFSEDEITSVARLVREVPTRIYLGIVDSLKPEERQEGLLEVWHDYISVPQWCHGRKGHIIHAIPELYSHAYFVVPFFSDLAPSSVQAMRSGSTSEERVRGVVEVCNSRWFRRIWTAMECVQSSQLRPMLQDYKLLDEFRTGLPFYDEPALHYEDEVHRTIRDHVVRLAGVGRNVLPHMLGPLAPVRIRRLRGLPVPFAHCFILISRRQATVPVDFIHALLGLTGPVVPFSELPHQDIRKSVSIIAKARLRAGDFSPLFIMPRKRDAAGIKATGFDEHGMFGLGMEESPPKFPGIVLSGPGESMAKLKVENLGTVTMAKRLWKNTDFGTFHELARRVLDVTGPDPDVFAETICCRFFGDHIKQVRENLDKENRRSQLQVHLQVLYDEYPGVKRRSATDYVAQLLMLNEAHKGNISPNAMDFMNVHGKVIHSSDERTMVCVDCSICRGRFLIQVGLIHRNPKLPSEILGAVAYRVPGLKYALTHHGGAGWLVKDGRIVARFLWAASTCNCHNIQDVELAFPDDCIPEPWQNLFEYGIDRDPDHS</sequence>
<dbReference type="AlphaFoldDB" id="A0AAD9W215"/>